<evidence type="ECO:0000256" key="2">
    <source>
        <dbReference type="ARBA" id="ARBA00004141"/>
    </source>
</evidence>
<evidence type="ECO:0000256" key="6">
    <source>
        <dbReference type="ARBA" id="ARBA00022692"/>
    </source>
</evidence>
<feature type="transmembrane region" description="Helical" evidence="13">
    <location>
        <begin position="12"/>
        <end position="30"/>
    </location>
</feature>
<dbReference type="InterPro" id="IPR036890">
    <property type="entry name" value="HATPase_C_sf"/>
</dbReference>
<evidence type="ECO:0000259" key="14">
    <source>
        <dbReference type="PROSITE" id="PS50109"/>
    </source>
</evidence>
<evidence type="ECO:0000256" key="13">
    <source>
        <dbReference type="SAM" id="Phobius"/>
    </source>
</evidence>
<evidence type="ECO:0000256" key="11">
    <source>
        <dbReference type="ARBA" id="ARBA00023012"/>
    </source>
</evidence>
<dbReference type="Pfam" id="PF00512">
    <property type="entry name" value="HisKA"/>
    <property type="match status" value="1"/>
</dbReference>
<comment type="caution">
    <text evidence="15">The sequence shown here is derived from an EMBL/GenBank/DDBJ whole genome shotgun (WGS) entry which is preliminary data.</text>
</comment>
<evidence type="ECO:0000256" key="3">
    <source>
        <dbReference type="ARBA" id="ARBA00012438"/>
    </source>
</evidence>
<organism evidence="15 16">
    <name type="scientific">Fluviicoccus keumensis</name>
    <dbReference type="NCBI Taxonomy" id="1435465"/>
    <lineage>
        <taxon>Bacteria</taxon>
        <taxon>Pseudomonadati</taxon>
        <taxon>Pseudomonadota</taxon>
        <taxon>Gammaproteobacteria</taxon>
        <taxon>Moraxellales</taxon>
        <taxon>Moraxellaceae</taxon>
        <taxon>Fluviicoccus</taxon>
    </lineage>
</organism>
<dbReference type="InterPro" id="IPR052023">
    <property type="entry name" value="Histidine_kinase_KdpD"/>
</dbReference>
<keyword evidence="7" id="KW-0547">Nucleotide-binding</keyword>
<dbReference type="EMBL" id="SHKX01000012">
    <property type="protein sequence ID" value="RZU45062.1"/>
    <property type="molecule type" value="Genomic_DNA"/>
</dbReference>
<evidence type="ECO:0000313" key="16">
    <source>
        <dbReference type="Proteomes" id="UP000292423"/>
    </source>
</evidence>
<feature type="transmembrane region" description="Helical" evidence="13">
    <location>
        <begin position="59"/>
        <end position="76"/>
    </location>
</feature>
<evidence type="ECO:0000256" key="8">
    <source>
        <dbReference type="ARBA" id="ARBA00022777"/>
    </source>
</evidence>
<evidence type="ECO:0000256" key="4">
    <source>
        <dbReference type="ARBA" id="ARBA00022553"/>
    </source>
</evidence>
<dbReference type="Gene3D" id="1.20.120.620">
    <property type="entry name" value="Backbone structure of the membrane domain of e. Coli histidine kinase receptor kdpd"/>
    <property type="match status" value="1"/>
</dbReference>
<dbReference type="CDD" id="cd00075">
    <property type="entry name" value="HATPase"/>
    <property type="match status" value="1"/>
</dbReference>
<keyword evidence="16" id="KW-1185">Reference proteome</keyword>
<keyword evidence="4" id="KW-0597">Phosphoprotein</keyword>
<dbReference type="EC" id="2.7.13.3" evidence="3"/>
<feature type="transmembrane region" description="Helical" evidence="13">
    <location>
        <begin position="36"/>
        <end position="52"/>
    </location>
</feature>
<dbReference type="InterPro" id="IPR003661">
    <property type="entry name" value="HisK_dim/P_dom"/>
</dbReference>
<keyword evidence="5" id="KW-0808">Transferase</keyword>
<dbReference type="CDD" id="cd00082">
    <property type="entry name" value="HisKA"/>
    <property type="match status" value="1"/>
</dbReference>
<comment type="catalytic activity">
    <reaction evidence="1">
        <text>ATP + protein L-histidine = ADP + protein N-phospho-L-histidine.</text>
        <dbReference type="EC" id="2.7.13.3"/>
    </reaction>
</comment>
<dbReference type="InterPro" id="IPR025201">
    <property type="entry name" value="KdpD_TM"/>
</dbReference>
<keyword evidence="12 13" id="KW-0472">Membrane</keyword>
<dbReference type="InterPro" id="IPR003594">
    <property type="entry name" value="HATPase_dom"/>
</dbReference>
<keyword evidence="10 13" id="KW-1133">Transmembrane helix</keyword>
<dbReference type="SMART" id="SM00388">
    <property type="entry name" value="HisKA"/>
    <property type="match status" value="1"/>
</dbReference>
<feature type="transmembrane region" description="Helical" evidence="13">
    <location>
        <begin position="88"/>
        <end position="109"/>
    </location>
</feature>
<dbReference type="InterPro" id="IPR004358">
    <property type="entry name" value="Sig_transdc_His_kin-like_C"/>
</dbReference>
<evidence type="ECO:0000256" key="7">
    <source>
        <dbReference type="ARBA" id="ARBA00022741"/>
    </source>
</evidence>
<dbReference type="Gene3D" id="1.10.287.130">
    <property type="match status" value="1"/>
</dbReference>
<name>A0A4Q7Z3V2_9GAMM</name>
<dbReference type="PANTHER" id="PTHR45569:SF1">
    <property type="entry name" value="SENSOR PROTEIN KDPD"/>
    <property type="match status" value="1"/>
</dbReference>
<dbReference type="RefSeq" id="WP_207224626.1">
    <property type="nucleotide sequence ID" value="NZ_SHKX01000012.1"/>
</dbReference>
<dbReference type="GO" id="GO:0005524">
    <property type="term" value="F:ATP binding"/>
    <property type="evidence" value="ECO:0007669"/>
    <property type="project" value="UniProtKB-KW"/>
</dbReference>
<dbReference type="InterPro" id="IPR005467">
    <property type="entry name" value="His_kinase_dom"/>
</dbReference>
<keyword evidence="6 13" id="KW-0812">Transmembrane</keyword>
<dbReference type="FunFam" id="3.30.565.10:FF:000042">
    <property type="entry name" value="Two-component sensor histidine kinase KdpD"/>
    <property type="match status" value="1"/>
</dbReference>
<dbReference type="Pfam" id="PF13493">
    <property type="entry name" value="DUF4118"/>
    <property type="match status" value="1"/>
</dbReference>
<evidence type="ECO:0000256" key="9">
    <source>
        <dbReference type="ARBA" id="ARBA00022840"/>
    </source>
</evidence>
<dbReference type="Proteomes" id="UP000292423">
    <property type="component" value="Unassembled WGS sequence"/>
</dbReference>
<dbReference type="PRINTS" id="PR00344">
    <property type="entry name" value="BCTRLSENSOR"/>
</dbReference>
<dbReference type="GO" id="GO:0000155">
    <property type="term" value="F:phosphorelay sensor kinase activity"/>
    <property type="evidence" value="ECO:0007669"/>
    <property type="project" value="InterPro"/>
</dbReference>
<dbReference type="Gene3D" id="3.30.450.40">
    <property type="match status" value="1"/>
</dbReference>
<dbReference type="InterPro" id="IPR036097">
    <property type="entry name" value="HisK_dim/P_sf"/>
</dbReference>
<reference evidence="15 16" key="1">
    <citation type="submission" date="2019-02" db="EMBL/GenBank/DDBJ databases">
        <title>Genomic Encyclopedia of Type Strains, Phase IV (KMG-IV): sequencing the most valuable type-strain genomes for metagenomic binning, comparative biology and taxonomic classification.</title>
        <authorList>
            <person name="Goeker M."/>
        </authorList>
    </citation>
    <scope>NUCLEOTIDE SEQUENCE [LARGE SCALE GENOMIC DNA]</scope>
    <source>
        <strain evidence="15 16">DSM 105135</strain>
    </source>
</reference>
<dbReference type="SMART" id="SM00387">
    <property type="entry name" value="HATPase_c"/>
    <property type="match status" value="1"/>
</dbReference>
<evidence type="ECO:0000256" key="5">
    <source>
        <dbReference type="ARBA" id="ARBA00022679"/>
    </source>
</evidence>
<dbReference type="PANTHER" id="PTHR45569">
    <property type="entry name" value="SENSOR PROTEIN KDPD"/>
    <property type="match status" value="1"/>
</dbReference>
<evidence type="ECO:0000256" key="12">
    <source>
        <dbReference type="ARBA" id="ARBA00023136"/>
    </source>
</evidence>
<dbReference type="Gene3D" id="3.30.565.10">
    <property type="entry name" value="Histidine kinase-like ATPase, C-terminal domain"/>
    <property type="match status" value="1"/>
</dbReference>
<dbReference type="GO" id="GO:0005886">
    <property type="term" value="C:plasma membrane"/>
    <property type="evidence" value="ECO:0007669"/>
    <property type="project" value="TreeGrafter"/>
</dbReference>
<accession>A0A4Q7Z3V2</accession>
<proteinExistence type="predicted"/>
<dbReference type="SUPFAM" id="SSF55781">
    <property type="entry name" value="GAF domain-like"/>
    <property type="match status" value="1"/>
</dbReference>
<dbReference type="SUPFAM" id="SSF47384">
    <property type="entry name" value="Homodimeric domain of signal transducing histidine kinase"/>
    <property type="match status" value="1"/>
</dbReference>
<evidence type="ECO:0000256" key="10">
    <source>
        <dbReference type="ARBA" id="ARBA00022989"/>
    </source>
</evidence>
<feature type="domain" description="Histidine kinase" evidence="14">
    <location>
        <begin position="281"/>
        <end position="496"/>
    </location>
</feature>
<dbReference type="InterPro" id="IPR038318">
    <property type="entry name" value="KdpD_sf"/>
</dbReference>
<comment type="subcellular location">
    <subcellularLocation>
        <location evidence="2">Membrane</location>
        <topology evidence="2">Multi-pass membrane protein</topology>
    </subcellularLocation>
</comment>
<evidence type="ECO:0000313" key="15">
    <source>
        <dbReference type="EMBL" id="RZU45062.1"/>
    </source>
</evidence>
<dbReference type="SUPFAM" id="SSF55874">
    <property type="entry name" value="ATPase domain of HSP90 chaperone/DNA topoisomerase II/histidine kinase"/>
    <property type="match status" value="1"/>
</dbReference>
<dbReference type="PROSITE" id="PS50109">
    <property type="entry name" value="HIS_KIN"/>
    <property type="match status" value="1"/>
</dbReference>
<gene>
    <name evidence="15" type="ORF">EV700_1871</name>
</gene>
<evidence type="ECO:0000256" key="1">
    <source>
        <dbReference type="ARBA" id="ARBA00000085"/>
    </source>
</evidence>
<dbReference type="InterPro" id="IPR029016">
    <property type="entry name" value="GAF-like_dom_sf"/>
</dbReference>
<sequence length="513" mass="54717">MDSSTDIRQNGGYGVTTGACALTAAGGVFLQPYLDLVNIVMLFLLVVLIAATRYGRGPAVLAALLGVALFDFFLVPPHLSFAVSDAQYLITFAVMLAVALTTAHLAANLRQQARTSARKERQTRLLYELARELAGALTIAQAADAVQRFLRDLGLEAALMLPDDNDVLHVLPLSEGAMVHVDMNLAGTAYRQNEQVTLDRLEVFGEASAYFPLKAPMRVRGVLAVHATTDSLSGLPEHRTLLMTAASLTAIALERLHYVDVAQSTQLEIQSERLRSSILSALSHDIRTPLTALVGLADSLTLTAPPLPASAHETAAAIAEQAGQLHRLVENLLDMARLNAGDLRLRKEWCLIEDVIGSSLKLLHHTLEPYDIRIELPATLPLVEFDAVLIERVLGNLLENAAKYSPPGSRITLEVSTTAGALEVSVCDTGPGLPAGLKSEDLFRLFVRGEEESAIPGAGLGLAICKTIIEAHGGAIQACNPSGGGACFRFSLPLGAAPELDDEAIVLARREAS</sequence>
<dbReference type="Pfam" id="PF02518">
    <property type="entry name" value="HATPase_c"/>
    <property type="match status" value="1"/>
</dbReference>
<keyword evidence="11" id="KW-0902">Two-component regulatory system</keyword>
<dbReference type="GO" id="GO:0042802">
    <property type="term" value="F:identical protein binding"/>
    <property type="evidence" value="ECO:0007669"/>
    <property type="project" value="UniProtKB-ARBA"/>
</dbReference>
<keyword evidence="9" id="KW-0067">ATP-binding</keyword>
<protein>
    <recommendedName>
        <fullName evidence="3">histidine kinase</fullName>
        <ecNumber evidence="3">2.7.13.3</ecNumber>
    </recommendedName>
</protein>
<dbReference type="AlphaFoldDB" id="A0A4Q7Z3V2"/>
<keyword evidence="8 15" id="KW-0418">Kinase</keyword>